<evidence type="ECO:0000313" key="2">
    <source>
        <dbReference type="EMBL" id="OAQ69660.1"/>
    </source>
</evidence>
<dbReference type="CDD" id="cd02234">
    <property type="entry name" value="cupin_BLR7677-like"/>
    <property type="match status" value="1"/>
</dbReference>
<dbReference type="EMBL" id="LSBJ02000002">
    <property type="protein sequence ID" value="OAQ69660.1"/>
    <property type="molecule type" value="Genomic_DNA"/>
</dbReference>
<proteinExistence type="predicted"/>
<dbReference type="SUPFAM" id="SSF51182">
    <property type="entry name" value="RmlC-like cupins"/>
    <property type="match status" value="1"/>
</dbReference>
<sequence length="141" mass="15263">MEQGRIVPDPPKYDKTRPFPQIELAFNNKLPNSPGKSSVGLLVTFPPNASTPPHRHAGASVSAYVLKGTLLNKMNDGPTKVFGKGGTWFEAPGCHHKVSDNYSATEEAQLLATFVIDSEVIEKGGVEALVEIDEEYLDAKV</sequence>
<dbReference type="OrthoDB" id="5793281at2759"/>
<dbReference type="KEGG" id="pchm:VFPPC_15465"/>
<dbReference type="GeneID" id="28857212"/>
<dbReference type="Gene3D" id="2.60.120.10">
    <property type="entry name" value="Jelly Rolls"/>
    <property type="match status" value="1"/>
</dbReference>
<gene>
    <name evidence="2" type="ORF">VFPPC_15465</name>
</gene>
<reference evidence="2 3" key="1">
    <citation type="journal article" date="2016" name="PLoS Pathog.">
        <title>Biosynthesis of antibiotic leucinostatins in bio-control fungus Purpureocillium lilacinum and their inhibition on phytophthora revealed by genome mining.</title>
        <authorList>
            <person name="Wang G."/>
            <person name="Liu Z."/>
            <person name="Lin R."/>
            <person name="Li E."/>
            <person name="Mao Z."/>
            <person name="Ling J."/>
            <person name="Yang Y."/>
            <person name="Yin W.B."/>
            <person name="Xie B."/>
        </authorList>
    </citation>
    <scope>NUCLEOTIDE SEQUENCE [LARGE SCALE GENOMIC DNA]</scope>
    <source>
        <strain evidence="2">170</strain>
    </source>
</reference>
<accession>A0A179FWT7</accession>
<dbReference type="InterPro" id="IPR011051">
    <property type="entry name" value="RmlC_Cupin_sf"/>
</dbReference>
<dbReference type="RefSeq" id="XP_018146197.1">
    <property type="nucleotide sequence ID" value="XM_018293218.1"/>
</dbReference>
<dbReference type="InterPro" id="IPR014710">
    <property type="entry name" value="RmlC-like_jellyroll"/>
</dbReference>
<dbReference type="InterPro" id="IPR013096">
    <property type="entry name" value="Cupin_2"/>
</dbReference>
<dbReference type="Proteomes" id="UP000078397">
    <property type="component" value="Unassembled WGS sequence"/>
</dbReference>
<dbReference type="PANTHER" id="PTHR38599:SF1">
    <property type="entry name" value="CUPIN DOMAIN PROTEIN (AFU_ORTHOLOGUE AFUA_3G13620)"/>
    <property type="match status" value="1"/>
</dbReference>
<comment type="caution">
    <text evidence="2">The sequence shown here is derived from an EMBL/GenBank/DDBJ whole genome shotgun (WGS) entry which is preliminary data.</text>
</comment>
<evidence type="ECO:0000259" key="1">
    <source>
        <dbReference type="Pfam" id="PF07883"/>
    </source>
</evidence>
<evidence type="ECO:0000313" key="3">
    <source>
        <dbReference type="Proteomes" id="UP000078397"/>
    </source>
</evidence>
<keyword evidence="3" id="KW-1185">Reference proteome</keyword>
<dbReference type="AlphaFoldDB" id="A0A179FWT7"/>
<dbReference type="Pfam" id="PF07883">
    <property type="entry name" value="Cupin_2"/>
    <property type="match status" value="1"/>
</dbReference>
<dbReference type="PANTHER" id="PTHR38599">
    <property type="entry name" value="CUPIN DOMAIN PROTEIN (AFU_ORTHOLOGUE AFUA_3G13620)"/>
    <property type="match status" value="1"/>
</dbReference>
<feature type="domain" description="Cupin type-2" evidence="1">
    <location>
        <begin position="42"/>
        <end position="112"/>
    </location>
</feature>
<name>A0A179FWT7_METCM</name>
<protein>
    <submittedName>
        <fullName evidence="2">Cupin domain-containing protein</fullName>
    </submittedName>
</protein>
<organism evidence="2 3">
    <name type="scientific">Pochonia chlamydosporia 170</name>
    <dbReference type="NCBI Taxonomy" id="1380566"/>
    <lineage>
        <taxon>Eukaryota</taxon>
        <taxon>Fungi</taxon>
        <taxon>Dikarya</taxon>
        <taxon>Ascomycota</taxon>
        <taxon>Pezizomycotina</taxon>
        <taxon>Sordariomycetes</taxon>
        <taxon>Hypocreomycetidae</taxon>
        <taxon>Hypocreales</taxon>
        <taxon>Clavicipitaceae</taxon>
        <taxon>Pochonia</taxon>
    </lineage>
</organism>
<dbReference type="STRING" id="1380566.A0A179FWT7"/>